<sequence>MTTPAAPSTQQPQPQTEQSPPTLNPTATPFLPAITTLRTLSPPALTATLDLLFEPSPDLHALALPTVRTLSFASYDDLIATLRTQLLDIAAAVEGDAEGRRRLYGVLGSHPRLGRKKKEEGGENGGMSGLSKAEQGHLTGAEVEEELGRLNEEYERRFPGLRYVVWVNGRGREEVVADMRARIERGDLRGEERAVIEAMCDIAADRARKLLQKSAEEAVENSKS</sequence>
<organism evidence="4 5">
    <name type="scientific">Parachaetomium inaequale</name>
    <dbReference type="NCBI Taxonomy" id="2588326"/>
    <lineage>
        <taxon>Eukaryota</taxon>
        <taxon>Fungi</taxon>
        <taxon>Dikarya</taxon>
        <taxon>Ascomycota</taxon>
        <taxon>Pezizomycotina</taxon>
        <taxon>Sordariomycetes</taxon>
        <taxon>Sordariomycetidae</taxon>
        <taxon>Sordariales</taxon>
        <taxon>Chaetomiaceae</taxon>
        <taxon>Parachaetomium</taxon>
    </lineage>
</organism>
<evidence type="ECO:0000256" key="1">
    <source>
        <dbReference type="ARBA" id="ARBA00022631"/>
    </source>
</evidence>
<protein>
    <submittedName>
        <fullName evidence="4">OHCU decarboxylase-domain-containing protein</fullName>
    </submittedName>
</protein>
<dbReference type="EMBL" id="MU854401">
    <property type="protein sequence ID" value="KAK4039402.1"/>
    <property type="molecule type" value="Genomic_DNA"/>
</dbReference>
<accession>A0AAN6PEX9</accession>
<feature type="compositionally biased region" description="Low complexity" evidence="2">
    <location>
        <begin position="1"/>
        <end position="21"/>
    </location>
</feature>
<dbReference type="InterPro" id="IPR036778">
    <property type="entry name" value="OHCU_decarboxylase_sf"/>
</dbReference>
<feature type="region of interest" description="Disordered" evidence="2">
    <location>
        <begin position="112"/>
        <end position="136"/>
    </location>
</feature>
<dbReference type="SUPFAM" id="SSF158694">
    <property type="entry name" value="UraD-Like"/>
    <property type="match status" value="1"/>
</dbReference>
<name>A0AAN6PEX9_9PEZI</name>
<evidence type="ECO:0000259" key="3">
    <source>
        <dbReference type="Pfam" id="PF09349"/>
    </source>
</evidence>
<dbReference type="Pfam" id="PF09349">
    <property type="entry name" value="OHCU_decarbox"/>
    <property type="match status" value="1"/>
</dbReference>
<dbReference type="PANTHER" id="PTHR37987">
    <property type="entry name" value="CHROMOSOME 9, WHOLE GENOME SHOTGUN SEQUENCE"/>
    <property type="match status" value="1"/>
</dbReference>
<evidence type="ECO:0000313" key="4">
    <source>
        <dbReference type="EMBL" id="KAK4039402.1"/>
    </source>
</evidence>
<feature type="region of interest" description="Disordered" evidence="2">
    <location>
        <begin position="1"/>
        <end position="29"/>
    </location>
</feature>
<feature type="domain" description="Oxo-4-hydroxy-4-carboxy-5-ureidoimidazoline decarboxylase" evidence="3">
    <location>
        <begin position="39"/>
        <end position="208"/>
    </location>
</feature>
<comment type="caution">
    <text evidence="4">The sequence shown here is derived from an EMBL/GenBank/DDBJ whole genome shotgun (WGS) entry which is preliminary data.</text>
</comment>
<proteinExistence type="predicted"/>
<evidence type="ECO:0000256" key="2">
    <source>
        <dbReference type="SAM" id="MobiDB-lite"/>
    </source>
</evidence>
<dbReference type="InterPro" id="IPR018020">
    <property type="entry name" value="OHCU_decarboxylase"/>
</dbReference>
<dbReference type="PANTHER" id="PTHR37987:SF1">
    <property type="entry name" value="OXO-4-HYDROXY-4-CARBOXY-5-UREIDOIMIDAZOLINE DECARBOXYLASE DOMAIN-CONTAINING PROTEIN"/>
    <property type="match status" value="1"/>
</dbReference>
<evidence type="ECO:0000313" key="5">
    <source>
        <dbReference type="Proteomes" id="UP001303115"/>
    </source>
</evidence>
<reference evidence="5" key="1">
    <citation type="journal article" date="2023" name="Mol. Phylogenet. Evol.">
        <title>Genome-scale phylogeny and comparative genomics of the fungal order Sordariales.</title>
        <authorList>
            <person name="Hensen N."/>
            <person name="Bonometti L."/>
            <person name="Westerberg I."/>
            <person name="Brannstrom I.O."/>
            <person name="Guillou S."/>
            <person name="Cros-Aarteil S."/>
            <person name="Calhoun S."/>
            <person name="Haridas S."/>
            <person name="Kuo A."/>
            <person name="Mondo S."/>
            <person name="Pangilinan J."/>
            <person name="Riley R."/>
            <person name="LaButti K."/>
            <person name="Andreopoulos B."/>
            <person name="Lipzen A."/>
            <person name="Chen C."/>
            <person name="Yan M."/>
            <person name="Daum C."/>
            <person name="Ng V."/>
            <person name="Clum A."/>
            <person name="Steindorff A."/>
            <person name="Ohm R.A."/>
            <person name="Martin F."/>
            <person name="Silar P."/>
            <person name="Natvig D.O."/>
            <person name="Lalanne C."/>
            <person name="Gautier V."/>
            <person name="Ament-Velasquez S.L."/>
            <person name="Kruys A."/>
            <person name="Hutchinson M.I."/>
            <person name="Powell A.J."/>
            <person name="Barry K."/>
            <person name="Miller A.N."/>
            <person name="Grigoriev I.V."/>
            <person name="Debuchy R."/>
            <person name="Gladieux P."/>
            <person name="Hiltunen Thoren M."/>
            <person name="Johannesson H."/>
        </authorList>
    </citation>
    <scope>NUCLEOTIDE SEQUENCE [LARGE SCALE GENOMIC DNA]</scope>
    <source>
        <strain evidence="5">CBS 284.82</strain>
    </source>
</reference>
<keyword evidence="1" id="KW-0659">Purine metabolism</keyword>
<dbReference type="AlphaFoldDB" id="A0AAN6PEX9"/>
<dbReference type="Proteomes" id="UP001303115">
    <property type="component" value="Unassembled WGS sequence"/>
</dbReference>
<keyword evidence="5" id="KW-1185">Reference proteome</keyword>
<dbReference type="Gene3D" id="1.10.3330.10">
    <property type="entry name" value="Oxo-4-hydroxy-4-carboxy-5-ureidoimidazoline decarboxylase"/>
    <property type="match status" value="1"/>
</dbReference>
<gene>
    <name evidence="4" type="ORF">C8A01DRAFT_36612</name>
</gene>
<dbReference type="GO" id="GO:0006144">
    <property type="term" value="P:purine nucleobase metabolic process"/>
    <property type="evidence" value="ECO:0007669"/>
    <property type="project" value="UniProtKB-KW"/>
</dbReference>